<sequence length="220" mass="24539">MEEGGRRKRSGRMGWMGLGKEDDVARGGPGQRWWEQRGFGLSWAGLTSRPVSDWIRWPRAGLLLYLVAGPRREACCWVLRQLRSPAARRREVCHLPYPCGRAGHRPIAGRSFSPSVWLNRRRQPVAQSSSRAYNSSLLGARRSSAPQLVDRVKKGQPPAGVKSAGFHNGVGLWGLVRVNFLDLLLDSDCHRDPFRQISEGLEMDGVLGDIFRNATARGSL</sequence>
<feature type="region of interest" description="Disordered" evidence="1">
    <location>
        <begin position="1"/>
        <end position="28"/>
    </location>
</feature>
<dbReference type="AlphaFoldDB" id="A0A8T0WUZ3"/>
<evidence type="ECO:0000256" key="1">
    <source>
        <dbReference type="SAM" id="MobiDB-lite"/>
    </source>
</evidence>
<feature type="compositionally biased region" description="Basic residues" evidence="1">
    <location>
        <begin position="1"/>
        <end position="11"/>
    </location>
</feature>
<evidence type="ECO:0000313" key="2">
    <source>
        <dbReference type="EMBL" id="KAG2653002.1"/>
    </source>
</evidence>
<dbReference type="EMBL" id="CM029038">
    <property type="protein sequence ID" value="KAG2653002.1"/>
    <property type="molecule type" value="Genomic_DNA"/>
</dbReference>
<keyword evidence="3" id="KW-1185">Reference proteome</keyword>
<organism evidence="2 3">
    <name type="scientific">Panicum virgatum</name>
    <name type="common">Blackwell switchgrass</name>
    <dbReference type="NCBI Taxonomy" id="38727"/>
    <lineage>
        <taxon>Eukaryota</taxon>
        <taxon>Viridiplantae</taxon>
        <taxon>Streptophyta</taxon>
        <taxon>Embryophyta</taxon>
        <taxon>Tracheophyta</taxon>
        <taxon>Spermatophyta</taxon>
        <taxon>Magnoliopsida</taxon>
        <taxon>Liliopsida</taxon>
        <taxon>Poales</taxon>
        <taxon>Poaceae</taxon>
        <taxon>PACMAD clade</taxon>
        <taxon>Panicoideae</taxon>
        <taxon>Panicodae</taxon>
        <taxon>Paniceae</taxon>
        <taxon>Panicinae</taxon>
        <taxon>Panicum</taxon>
        <taxon>Panicum sect. Hiantes</taxon>
    </lineage>
</organism>
<comment type="caution">
    <text evidence="2">The sequence shown here is derived from an EMBL/GenBank/DDBJ whole genome shotgun (WGS) entry which is preliminary data.</text>
</comment>
<dbReference type="Proteomes" id="UP000823388">
    <property type="component" value="Chromosome 1N"/>
</dbReference>
<name>A0A8T0WUZ3_PANVG</name>
<proteinExistence type="predicted"/>
<gene>
    <name evidence="2" type="ORF">PVAP13_1NG399919</name>
</gene>
<accession>A0A8T0WUZ3</accession>
<evidence type="ECO:0000313" key="3">
    <source>
        <dbReference type="Proteomes" id="UP000823388"/>
    </source>
</evidence>
<protein>
    <submittedName>
        <fullName evidence="2">Uncharacterized protein</fullName>
    </submittedName>
</protein>
<reference evidence="2" key="1">
    <citation type="submission" date="2020-05" db="EMBL/GenBank/DDBJ databases">
        <title>WGS assembly of Panicum virgatum.</title>
        <authorList>
            <person name="Lovell J.T."/>
            <person name="Jenkins J."/>
            <person name="Shu S."/>
            <person name="Juenger T.E."/>
            <person name="Schmutz J."/>
        </authorList>
    </citation>
    <scope>NUCLEOTIDE SEQUENCE</scope>
    <source>
        <strain evidence="2">AP13</strain>
    </source>
</reference>